<dbReference type="Pfam" id="PF06094">
    <property type="entry name" value="GGACT"/>
    <property type="match status" value="1"/>
</dbReference>
<dbReference type="InterPro" id="IPR036568">
    <property type="entry name" value="GGCT-like_sf"/>
</dbReference>
<dbReference type="Proteomes" id="UP000253529">
    <property type="component" value="Unassembled WGS sequence"/>
</dbReference>
<evidence type="ECO:0000256" key="1">
    <source>
        <dbReference type="ARBA" id="ARBA00023239"/>
    </source>
</evidence>
<keyword evidence="7" id="KW-1185">Reference proteome</keyword>
<comment type="caution">
    <text evidence="6">The sequence shown here is derived from an EMBL/GenBank/DDBJ whole genome shotgun (WGS) entry which is preliminary data.</text>
</comment>
<evidence type="ECO:0000259" key="5">
    <source>
        <dbReference type="Pfam" id="PF06094"/>
    </source>
</evidence>
<feature type="region of interest" description="Disordered" evidence="4">
    <location>
        <begin position="139"/>
        <end position="160"/>
    </location>
</feature>
<feature type="active site" description="Proton acceptor" evidence="2">
    <location>
        <position position="73"/>
    </location>
</feature>
<dbReference type="GO" id="GO:0016740">
    <property type="term" value="F:transferase activity"/>
    <property type="evidence" value="ECO:0007669"/>
    <property type="project" value="UniProtKB-KW"/>
</dbReference>
<dbReference type="RefSeq" id="WP_113888573.1">
    <property type="nucleotide sequence ID" value="NZ_QNRK01000007.1"/>
</dbReference>
<reference evidence="6 7" key="1">
    <citation type="submission" date="2018-06" db="EMBL/GenBank/DDBJ databases">
        <title>Genomic Encyclopedia of Type Strains, Phase IV (KMG-IV): sequencing the most valuable type-strain genomes for metagenomic binning, comparative biology and taxonomic classification.</title>
        <authorList>
            <person name="Goeker M."/>
        </authorList>
    </citation>
    <scope>NUCLEOTIDE SEQUENCE [LARGE SCALE GENOMIC DNA]</scope>
    <source>
        <strain evidence="6 7">DSM 24875</strain>
    </source>
</reference>
<evidence type="ECO:0000313" key="6">
    <source>
        <dbReference type="EMBL" id="RBP15740.1"/>
    </source>
</evidence>
<feature type="domain" description="Gamma-glutamylcyclotransferase AIG2-like" evidence="5">
    <location>
        <begin position="4"/>
        <end position="103"/>
    </location>
</feature>
<gene>
    <name evidence="6" type="ORF">DFR50_1079</name>
</gene>
<dbReference type="InterPro" id="IPR017939">
    <property type="entry name" value="G-Glutamylcylcotransferase"/>
</dbReference>
<dbReference type="CDD" id="cd06661">
    <property type="entry name" value="GGCT_like"/>
    <property type="match status" value="1"/>
</dbReference>
<dbReference type="Gene3D" id="3.10.490.10">
    <property type="entry name" value="Gamma-glutamyl cyclotransferase-like"/>
    <property type="match status" value="1"/>
</dbReference>
<sequence length="160" mass="16628">MPLVFAYGSNMDTTAMARRCPRSTPVGLARLERHRLAIMREGWLTVVRAPRGAVHGLLWDLALADLSALDRYEGLHAGLYAKVVQPVVTGAGAKRAIVYVGADAGPGVAKSDYLAAVLAAARAAGLPAEGVAALEALGQGGSPEPAVRRPLPRAPLSTLD</sequence>
<dbReference type="InterPro" id="IPR009288">
    <property type="entry name" value="AIG2-like_dom"/>
</dbReference>
<evidence type="ECO:0000313" key="7">
    <source>
        <dbReference type="Proteomes" id="UP000253529"/>
    </source>
</evidence>
<dbReference type="InterPro" id="IPR013024">
    <property type="entry name" value="GGCT-like"/>
</dbReference>
<evidence type="ECO:0000256" key="4">
    <source>
        <dbReference type="SAM" id="MobiDB-lite"/>
    </source>
</evidence>
<dbReference type="GO" id="GO:0003839">
    <property type="term" value="F:gamma-glutamylcyclotransferase activity"/>
    <property type="evidence" value="ECO:0007669"/>
    <property type="project" value="InterPro"/>
</dbReference>
<organism evidence="6 7">
    <name type="scientific">Roseiarcus fermentans</name>
    <dbReference type="NCBI Taxonomy" id="1473586"/>
    <lineage>
        <taxon>Bacteria</taxon>
        <taxon>Pseudomonadati</taxon>
        <taxon>Pseudomonadota</taxon>
        <taxon>Alphaproteobacteria</taxon>
        <taxon>Hyphomicrobiales</taxon>
        <taxon>Roseiarcaceae</taxon>
        <taxon>Roseiarcus</taxon>
    </lineage>
</organism>
<dbReference type="PANTHER" id="PTHR12935:SF0">
    <property type="entry name" value="GAMMA-GLUTAMYLCYCLOTRANSFERASE"/>
    <property type="match status" value="1"/>
</dbReference>
<accession>A0A366FNW1</accession>
<dbReference type="AlphaFoldDB" id="A0A366FNW1"/>
<dbReference type="OrthoDB" id="141582at2"/>
<dbReference type="SUPFAM" id="SSF110857">
    <property type="entry name" value="Gamma-glutamyl cyclotransferase-like"/>
    <property type="match status" value="1"/>
</dbReference>
<feature type="binding site" evidence="3">
    <location>
        <position position="113"/>
    </location>
    <ligand>
        <name>substrate</name>
    </ligand>
</feature>
<dbReference type="PANTHER" id="PTHR12935">
    <property type="entry name" value="GAMMA-GLUTAMYLCYCLOTRANSFERASE"/>
    <property type="match status" value="1"/>
</dbReference>
<evidence type="ECO:0000256" key="2">
    <source>
        <dbReference type="PIRSR" id="PIRSR617939-1"/>
    </source>
</evidence>
<keyword evidence="6" id="KW-0808">Transferase</keyword>
<dbReference type="EMBL" id="QNRK01000007">
    <property type="protein sequence ID" value="RBP15740.1"/>
    <property type="molecule type" value="Genomic_DNA"/>
</dbReference>
<feature type="compositionally biased region" description="Low complexity" evidence="4">
    <location>
        <begin position="139"/>
        <end position="149"/>
    </location>
</feature>
<keyword evidence="1" id="KW-0456">Lyase</keyword>
<evidence type="ECO:0000256" key="3">
    <source>
        <dbReference type="PIRSR" id="PIRSR617939-2"/>
    </source>
</evidence>
<protein>
    <submittedName>
        <fullName evidence="6">Gamma-glutamyl AIG2-like cyclotransferase</fullName>
    </submittedName>
</protein>
<proteinExistence type="predicted"/>
<name>A0A366FNW1_9HYPH</name>